<proteinExistence type="predicted"/>
<dbReference type="GO" id="GO:0016887">
    <property type="term" value="F:ATP hydrolysis activity"/>
    <property type="evidence" value="ECO:0007669"/>
    <property type="project" value="InterPro"/>
</dbReference>
<evidence type="ECO:0000313" key="2">
    <source>
        <dbReference type="EMBL" id="SCX85193.1"/>
    </source>
</evidence>
<dbReference type="Gene3D" id="3.40.50.300">
    <property type="entry name" value="P-loop containing nucleotide triphosphate hydrolases"/>
    <property type="match status" value="1"/>
</dbReference>
<reference evidence="3" key="1">
    <citation type="submission" date="2016-10" db="EMBL/GenBank/DDBJ databases">
        <authorList>
            <person name="Varghese N."/>
        </authorList>
    </citation>
    <scope>NUCLEOTIDE SEQUENCE [LARGE SCALE GENOMIC DNA]</scope>
    <source>
        <strain evidence="3">HL 19</strain>
    </source>
</reference>
<dbReference type="AlphaFoldDB" id="A0A1G5B4Z4"/>
<protein>
    <submittedName>
        <fullName evidence="2">MSHA biogenesis protein MshM</fullName>
    </submittedName>
</protein>
<dbReference type="SUPFAM" id="SSF52540">
    <property type="entry name" value="P-loop containing nucleoside triphosphate hydrolases"/>
    <property type="match status" value="1"/>
</dbReference>
<evidence type="ECO:0000259" key="1">
    <source>
        <dbReference type="Pfam" id="PF13401"/>
    </source>
</evidence>
<feature type="domain" description="ORC1/DEAH AAA+ ATPase" evidence="1">
    <location>
        <begin position="40"/>
        <end position="170"/>
    </location>
</feature>
<keyword evidence="3" id="KW-1185">Reference proteome</keyword>
<organism evidence="2 3">
    <name type="scientific">Thiohalorhabdus denitrificans</name>
    <dbReference type="NCBI Taxonomy" id="381306"/>
    <lineage>
        <taxon>Bacteria</taxon>
        <taxon>Pseudomonadati</taxon>
        <taxon>Pseudomonadota</taxon>
        <taxon>Gammaproteobacteria</taxon>
        <taxon>Thiohalorhabdales</taxon>
        <taxon>Thiohalorhabdaceae</taxon>
        <taxon>Thiohalorhabdus</taxon>
    </lineage>
</organism>
<dbReference type="PANTHER" id="PTHR35894">
    <property type="entry name" value="GENERAL SECRETION PATHWAY PROTEIN A-RELATED"/>
    <property type="match status" value="1"/>
</dbReference>
<dbReference type="RefSeq" id="WP_054966206.1">
    <property type="nucleotide sequence ID" value="NZ_FMUN01000001.1"/>
</dbReference>
<evidence type="ECO:0000313" key="3">
    <source>
        <dbReference type="Proteomes" id="UP000183104"/>
    </source>
</evidence>
<dbReference type="InterPro" id="IPR052026">
    <property type="entry name" value="ExeA_AAA_ATPase_DNA-bind"/>
</dbReference>
<gene>
    <name evidence="2" type="ORF">SAMN05661077_0676</name>
</gene>
<dbReference type="PANTHER" id="PTHR35894:SF1">
    <property type="entry name" value="PHOSPHORIBULOKINASE _ URIDINE KINASE FAMILY"/>
    <property type="match status" value="1"/>
</dbReference>
<name>A0A1G5B4Z4_9GAMM</name>
<dbReference type="EMBL" id="FMUN01000001">
    <property type="protein sequence ID" value="SCX85193.1"/>
    <property type="molecule type" value="Genomic_DNA"/>
</dbReference>
<dbReference type="Pfam" id="PF13401">
    <property type="entry name" value="AAA_22"/>
    <property type="match status" value="1"/>
</dbReference>
<dbReference type="InterPro" id="IPR049945">
    <property type="entry name" value="AAA_22"/>
</dbReference>
<dbReference type="InterPro" id="IPR027417">
    <property type="entry name" value="P-loop_NTPase"/>
</dbReference>
<accession>A0A1G5B4Z4</accession>
<sequence>MYRDFYGLRDEPFALTSDTAFFFNDPVRREAFGTLVQGVRSGGSLIKIVGEVGTGKTTLGRRFLRVMEGEAALAYIQDPVLRGGELVGALARELGLNPEGRDLADLLEAVKGSVLRSWEGGRPVVLVLDEAQALPLETLEQLRLLAGLETARAKLLRIVLMGQPELDLRLEDPALLPLREKVTHSFRLVPLRREDLGSYLEHRLRVAGRRGDPLFRADALQALYRRTRGIPRQVNILAHKALLAAHAEGEPQVRKRHVRAADQEAEVGPPAGGPPLGGAWAPPFLLSGEMVLRMARMAGKA</sequence>
<dbReference type="Proteomes" id="UP000183104">
    <property type="component" value="Unassembled WGS sequence"/>
</dbReference>